<dbReference type="Proteomes" id="UP000243499">
    <property type="component" value="Chromosome 3"/>
</dbReference>
<proteinExistence type="predicted"/>
<organism evidence="1">
    <name type="scientific">Panicum hallii</name>
    <dbReference type="NCBI Taxonomy" id="206008"/>
    <lineage>
        <taxon>Eukaryota</taxon>
        <taxon>Viridiplantae</taxon>
        <taxon>Streptophyta</taxon>
        <taxon>Embryophyta</taxon>
        <taxon>Tracheophyta</taxon>
        <taxon>Spermatophyta</taxon>
        <taxon>Magnoliopsida</taxon>
        <taxon>Liliopsida</taxon>
        <taxon>Poales</taxon>
        <taxon>Poaceae</taxon>
        <taxon>PACMAD clade</taxon>
        <taxon>Panicoideae</taxon>
        <taxon>Panicodae</taxon>
        <taxon>Paniceae</taxon>
        <taxon>Panicinae</taxon>
        <taxon>Panicum</taxon>
        <taxon>Panicum sect. Panicum</taxon>
    </lineage>
</organism>
<dbReference type="AlphaFoldDB" id="A0A2T8KJL8"/>
<accession>A0A2T8KJL8</accession>
<dbReference type="EMBL" id="CM008048">
    <property type="protein sequence ID" value="PVH62366.1"/>
    <property type="molecule type" value="Genomic_DNA"/>
</dbReference>
<evidence type="ECO:0000313" key="1">
    <source>
        <dbReference type="EMBL" id="PVH62366.1"/>
    </source>
</evidence>
<gene>
    <name evidence="1" type="ORF">PAHAL_3G274700</name>
</gene>
<reference evidence="1" key="1">
    <citation type="submission" date="2018-04" db="EMBL/GenBank/DDBJ databases">
        <title>WGS assembly of Panicum hallii.</title>
        <authorList>
            <person name="Lovell J."/>
            <person name="Jenkins J."/>
            <person name="Lowry D."/>
            <person name="Mamidi S."/>
            <person name="Sreedasyam A."/>
            <person name="Weng X."/>
            <person name="Barry K."/>
            <person name="Bonette J."/>
            <person name="Campitelli B."/>
            <person name="Daum C."/>
            <person name="Gordon S."/>
            <person name="Gould B."/>
            <person name="Lipzen A."/>
            <person name="Macqueen A."/>
            <person name="Palacio-Mejia J."/>
            <person name="Plott C."/>
            <person name="Shakirov E."/>
            <person name="Shu S."/>
            <person name="Yoshinaga Y."/>
            <person name="Zane M."/>
            <person name="Rokhsar D."/>
            <person name="Grimwood J."/>
            <person name="Schmutz J."/>
            <person name="Juenger T."/>
        </authorList>
    </citation>
    <scope>NUCLEOTIDE SEQUENCE [LARGE SCALE GENOMIC DNA]</scope>
    <source>
        <strain evidence="1">FIL2</strain>
    </source>
</reference>
<name>A0A2T8KJL8_9POAL</name>
<sequence>MLSDKRSVLRTPLITVMECNNLDRVLISHCAISTNKYL</sequence>
<dbReference type="Gramene" id="PVH62366">
    <property type="protein sequence ID" value="PVH62366"/>
    <property type="gene ID" value="PAHAL_3G274700"/>
</dbReference>
<protein>
    <submittedName>
        <fullName evidence="1">Uncharacterized protein</fullName>
    </submittedName>
</protein>